<gene>
    <name evidence="2" type="ORF">CAE01nite_04210</name>
</gene>
<evidence type="ECO:0008006" key="4">
    <source>
        <dbReference type="Google" id="ProtNLM"/>
    </source>
</evidence>
<name>A0A512D893_9CELL</name>
<organism evidence="2 3">
    <name type="scientific">Cellulomonas aerilata</name>
    <dbReference type="NCBI Taxonomy" id="515326"/>
    <lineage>
        <taxon>Bacteria</taxon>
        <taxon>Bacillati</taxon>
        <taxon>Actinomycetota</taxon>
        <taxon>Actinomycetes</taxon>
        <taxon>Micrococcales</taxon>
        <taxon>Cellulomonadaceae</taxon>
        <taxon>Cellulomonas</taxon>
    </lineage>
</organism>
<dbReference type="Gene3D" id="1.20.120.1550">
    <property type="entry name" value="Protein of unknown function DUF5063"/>
    <property type="match status" value="1"/>
</dbReference>
<reference evidence="2 3" key="1">
    <citation type="submission" date="2019-07" db="EMBL/GenBank/DDBJ databases">
        <title>Whole genome shotgun sequence of Cellulomonas aerilata NBRC 106308.</title>
        <authorList>
            <person name="Hosoyama A."/>
            <person name="Uohara A."/>
            <person name="Ohji S."/>
            <person name="Ichikawa N."/>
        </authorList>
    </citation>
    <scope>NUCLEOTIDE SEQUENCE [LARGE SCALE GENOMIC DNA]</scope>
    <source>
        <strain evidence="2 3">NBRC 106308</strain>
    </source>
</reference>
<dbReference type="AlphaFoldDB" id="A0A512D893"/>
<keyword evidence="3" id="KW-1185">Reference proteome</keyword>
<proteinExistence type="predicted"/>
<feature type="region of interest" description="Disordered" evidence="1">
    <location>
        <begin position="1"/>
        <end position="36"/>
    </location>
</feature>
<dbReference type="InterPro" id="IPR038312">
    <property type="entry name" value="DUF5063_sf"/>
</dbReference>
<evidence type="ECO:0000256" key="1">
    <source>
        <dbReference type="SAM" id="MobiDB-lite"/>
    </source>
</evidence>
<evidence type="ECO:0000313" key="2">
    <source>
        <dbReference type="EMBL" id="GEO32696.1"/>
    </source>
</evidence>
<comment type="caution">
    <text evidence="2">The sequence shown here is derived from an EMBL/GenBank/DDBJ whole genome shotgun (WGS) entry which is preliminary data.</text>
</comment>
<protein>
    <recommendedName>
        <fullName evidence="4">DUF5063 domain-containing protein</fullName>
    </recommendedName>
</protein>
<dbReference type="EMBL" id="BJYY01000001">
    <property type="protein sequence ID" value="GEO32696.1"/>
    <property type="molecule type" value="Genomic_DNA"/>
</dbReference>
<dbReference type="InterPro" id="IPR032025">
    <property type="entry name" value="DUF5063"/>
</dbReference>
<accession>A0A512D893</accession>
<dbReference type="Pfam" id="PF16702">
    <property type="entry name" value="DUF5063"/>
    <property type="match status" value="1"/>
</dbReference>
<evidence type="ECO:0000313" key="3">
    <source>
        <dbReference type="Proteomes" id="UP000321181"/>
    </source>
</evidence>
<sequence length="224" mass="23440">MPDDVIPGPRGLRSARTGLSSVPGPSGPSGAGRSAPDLDAETAELLGVARTMADEARAYLTTVTEVAAGSNPDATMPLLLLAVSDVLSAGSRLGAMLDIVPPERFEPDVGPDPDVDPLHSALANVLDGLDDYPEIVDPVLGPEIGAATISGDLVVIAGALAQGLRHFDAGQELEALWWWQFSYLSNWGERASSALRVLQIILAHLRLDVEDDVAAEAEYDALQA</sequence>
<dbReference type="Proteomes" id="UP000321181">
    <property type="component" value="Unassembled WGS sequence"/>
</dbReference>